<evidence type="ECO:0000256" key="2">
    <source>
        <dbReference type="SAM" id="MobiDB-lite"/>
    </source>
</evidence>
<protein>
    <submittedName>
        <fullName evidence="3">Uncharacterized protein</fullName>
    </submittedName>
</protein>
<dbReference type="EMBL" id="BKCJ010536720">
    <property type="protein sequence ID" value="GFB02852.1"/>
    <property type="molecule type" value="Genomic_DNA"/>
</dbReference>
<feature type="region of interest" description="Disordered" evidence="2">
    <location>
        <begin position="115"/>
        <end position="142"/>
    </location>
</feature>
<organism evidence="3">
    <name type="scientific">Tanacetum cinerariifolium</name>
    <name type="common">Dalmatian daisy</name>
    <name type="synonym">Chrysanthemum cinerariifolium</name>
    <dbReference type="NCBI Taxonomy" id="118510"/>
    <lineage>
        <taxon>Eukaryota</taxon>
        <taxon>Viridiplantae</taxon>
        <taxon>Streptophyta</taxon>
        <taxon>Embryophyta</taxon>
        <taxon>Tracheophyta</taxon>
        <taxon>Spermatophyta</taxon>
        <taxon>Magnoliopsida</taxon>
        <taxon>eudicotyledons</taxon>
        <taxon>Gunneridae</taxon>
        <taxon>Pentapetalae</taxon>
        <taxon>asterids</taxon>
        <taxon>campanulids</taxon>
        <taxon>Asterales</taxon>
        <taxon>Asteraceae</taxon>
        <taxon>Asteroideae</taxon>
        <taxon>Anthemideae</taxon>
        <taxon>Anthemidinae</taxon>
        <taxon>Tanacetum</taxon>
    </lineage>
</organism>
<feature type="compositionally biased region" description="Polar residues" evidence="2">
    <location>
        <begin position="120"/>
        <end position="130"/>
    </location>
</feature>
<reference evidence="3" key="1">
    <citation type="journal article" date="2019" name="Sci. Rep.">
        <title>Draft genome of Tanacetum cinerariifolium, the natural source of mosquito coil.</title>
        <authorList>
            <person name="Yamashiro T."/>
            <person name="Shiraishi A."/>
            <person name="Satake H."/>
            <person name="Nakayama K."/>
        </authorList>
    </citation>
    <scope>NUCLEOTIDE SEQUENCE</scope>
</reference>
<keyword evidence="1" id="KW-0175">Coiled coil</keyword>
<feature type="coiled-coil region" evidence="1">
    <location>
        <begin position="154"/>
        <end position="181"/>
    </location>
</feature>
<evidence type="ECO:0000313" key="3">
    <source>
        <dbReference type="EMBL" id="GFB02852.1"/>
    </source>
</evidence>
<comment type="caution">
    <text evidence="3">The sequence shown here is derived from an EMBL/GenBank/DDBJ whole genome shotgun (WGS) entry which is preliminary data.</text>
</comment>
<feature type="non-terminal residue" evidence="3">
    <location>
        <position position="343"/>
    </location>
</feature>
<sequence length="343" mass="37612">MASAIIFFATNQKFNFSKYIFDNMVKNLEGEVKLLMFPRFGQVFLDKQVKGMFKHKEIYVTPSHTKKVKILVPTEVVVDEDVYEEMFDSVERASTTATGLNIEHDKGIISKTQFAAAPNEPSSIGTNSGSGPRRQETMGDATTQTRVLALETTKTNQALEIGSLKRKVKNLEKKVNKRTHKLNRLYNIGSSKRIESSDEASLGDQKDASKQRRIINNLDADEGVTLVDETQGRNDQDMFDTDVLDDEEVMAKKEVSTANPVTTASKVVTTAGVEVSAAATTPTYSMDDITLSKELVALKSAKPMVKKLSVHVSAASTSPKVSAVSTTSTTVTIITSEECVKNV</sequence>
<name>A0A699KS15_TANCI</name>
<gene>
    <name evidence="3" type="ORF">Tci_674823</name>
</gene>
<evidence type="ECO:0000256" key="1">
    <source>
        <dbReference type="SAM" id="Coils"/>
    </source>
</evidence>
<accession>A0A699KS15</accession>
<dbReference type="AlphaFoldDB" id="A0A699KS15"/>
<proteinExistence type="predicted"/>